<protein>
    <submittedName>
        <fullName evidence="4">Uncharacterized protein</fullName>
    </submittedName>
</protein>
<comment type="similarity">
    <text evidence="3">Belongs to the group II decarboxylase family.</text>
</comment>
<dbReference type="GO" id="GO:0016830">
    <property type="term" value="F:carbon-carbon lyase activity"/>
    <property type="evidence" value="ECO:0007669"/>
    <property type="project" value="InterPro"/>
</dbReference>
<evidence type="ECO:0000256" key="1">
    <source>
        <dbReference type="ARBA" id="ARBA00001933"/>
    </source>
</evidence>
<evidence type="ECO:0000313" key="5">
    <source>
        <dbReference type="Proteomes" id="UP000828390"/>
    </source>
</evidence>
<reference evidence="4" key="1">
    <citation type="journal article" date="2019" name="bioRxiv">
        <title>The Genome of the Zebra Mussel, Dreissena polymorpha: A Resource for Invasive Species Research.</title>
        <authorList>
            <person name="McCartney M.A."/>
            <person name="Auch B."/>
            <person name="Kono T."/>
            <person name="Mallez S."/>
            <person name="Zhang Y."/>
            <person name="Obille A."/>
            <person name="Becker A."/>
            <person name="Abrahante J.E."/>
            <person name="Garbe J."/>
            <person name="Badalamenti J.P."/>
            <person name="Herman A."/>
            <person name="Mangelson H."/>
            <person name="Liachko I."/>
            <person name="Sullivan S."/>
            <person name="Sone E.D."/>
            <person name="Koren S."/>
            <person name="Silverstein K.A.T."/>
            <person name="Beckman K.B."/>
            <person name="Gohl D.M."/>
        </authorList>
    </citation>
    <scope>NUCLEOTIDE SEQUENCE</scope>
    <source>
        <strain evidence="4">Duluth1</strain>
        <tissue evidence="4">Whole animal</tissue>
    </source>
</reference>
<dbReference type="Proteomes" id="UP000828390">
    <property type="component" value="Unassembled WGS sequence"/>
</dbReference>
<dbReference type="AlphaFoldDB" id="A0A9D4F5Z6"/>
<gene>
    <name evidence="4" type="ORF">DPMN_168655</name>
</gene>
<dbReference type="InterPro" id="IPR002129">
    <property type="entry name" value="PyrdxlP-dep_de-COase"/>
</dbReference>
<comment type="cofactor">
    <cofactor evidence="1 3">
        <name>pyridoxal 5'-phosphate</name>
        <dbReference type="ChEBI" id="CHEBI:597326"/>
    </cofactor>
</comment>
<evidence type="ECO:0000313" key="4">
    <source>
        <dbReference type="EMBL" id="KAH3790455.1"/>
    </source>
</evidence>
<keyword evidence="5" id="KW-1185">Reference proteome</keyword>
<evidence type="ECO:0000256" key="3">
    <source>
        <dbReference type="RuleBase" id="RU000382"/>
    </source>
</evidence>
<evidence type="ECO:0000256" key="2">
    <source>
        <dbReference type="ARBA" id="ARBA00022898"/>
    </source>
</evidence>
<proteinExistence type="inferred from homology"/>
<keyword evidence="2 3" id="KW-0663">Pyridoxal phosphate</keyword>
<comment type="caution">
    <text evidence="4">The sequence shown here is derived from an EMBL/GenBank/DDBJ whole genome shotgun (WGS) entry which is preliminary data.</text>
</comment>
<dbReference type="Pfam" id="PF00282">
    <property type="entry name" value="Pyridoxal_deC"/>
    <property type="match status" value="1"/>
</dbReference>
<dbReference type="Gene3D" id="3.40.640.10">
    <property type="entry name" value="Type I PLP-dependent aspartate aminotransferase-like (Major domain)"/>
    <property type="match status" value="1"/>
</dbReference>
<accession>A0A9D4F5Z6</accession>
<dbReference type="EMBL" id="JAIWYP010000008">
    <property type="protein sequence ID" value="KAH3790455.1"/>
    <property type="molecule type" value="Genomic_DNA"/>
</dbReference>
<organism evidence="4 5">
    <name type="scientific">Dreissena polymorpha</name>
    <name type="common">Zebra mussel</name>
    <name type="synonym">Mytilus polymorpha</name>
    <dbReference type="NCBI Taxonomy" id="45954"/>
    <lineage>
        <taxon>Eukaryota</taxon>
        <taxon>Metazoa</taxon>
        <taxon>Spiralia</taxon>
        <taxon>Lophotrochozoa</taxon>
        <taxon>Mollusca</taxon>
        <taxon>Bivalvia</taxon>
        <taxon>Autobranchia</taxon>
        <taxon>Heteroconchia</taxon>
        <taxon>Euheterodonta</taxon>
        <taxon>Imparidentia</taxon>
        <taxon>Neoheterodontei</taxon>
        <taxon>Myida</taxon>
        <taxon>Dreissenoidea</taxon>
        <taxon>Dreissenidae</taxon>
        <taxon>Dreissena</taxon>
    </lineage>
</organism>
<sequence length="70" mass="7983">MHIDAAYAGSAFICPEFRPLLEGVEVQFGFQTSRSYHLTSGNKRLNENARNHSNLYREVVLFLSTSYISQ</sequence>
<reference evidence="4" key="2">
    <citation type="submission" date="2020-11" db="EMBL/GenBank/DDBJ databases">
        <authorList>
            <person name="McCartney M.A."/>
            <person name="Auch B."/>
            <person name="Kono T."/>
            <person name="Mallez S."/>
            <person name="Becker A."/>
            <person name="Gohl D.M."/>
            <person name="Silverstein K.A.T."/>
            <person name="Koren S."/>
            <person name="Bechman K.B."/>
            <person name="Herman A."/>
            <person name="Abrahante J.E."/>
            <person name="Garbe J."/>
        </authorList>
    </citation>
    <scope>NUCLEOTIDE SEQUENCE</scope>
    <source>
        <strain evidence="4">Duluth1</strain>
        <tissue evidence="4">Whole animal</tissue>
    </source>
</reference>
<dbReference type="InterPro" id="IPR015421">
    <property type="entry name" value="PyrdxlP-dep_Trfase_major"/>
</dbReference>
<keyword evidence="3" id="KW-0456">Lyase</keyword>
<dbReference type="GO" id="GO:0019752">
    <property type="term" value="P:carboxylic acid metabolic process"/>
    <property type="evidence" value="ECO:0007669"/>
    <property type="project" value="InterPro"/>
</dbReference>
<name>A0A9D4F5Z6_DREPO</name>
<dbReference type="GO" id="GO:0030170">
    <property type="term" value="F:pyridoxal phosphate binding"/>
    <property type="evidence" value="ECO:0007669"/>
    <property type="project" value="InterPro"/>
</dbReference>